<evidence type="ECO:0000313" key="6">
    <source>
        <dbReference type="Proteomes" id="UP000580910"/>
    </source>
</evidence>
<keyword evidence="6" id="KW-1185">Reference proteome</keyword>
<evidence type="ECO:0000256" key="2">
    <source>
        <dbReference type="ARBA" id="ARBA00022679"/>
    </source>
</evidence>
<gene>
    <name evidence="5" type="ORF">FB382_004050</name>
</gene>
<comment type="caution">
    <text evidence="5">The sequence shown here is derived from an EMBL/GenBank/DDBJ whole genome shotgun (WGS) entry which is preliminary data.</text>
</comment>
<organism evidence="5 6">
    <name type="scientific">Nocardioides ginsengisegetis</name>
    <dbReference type="NCBI Taxonomy" id="661491"/>
    <lineage>
        <taxon>Bacteria</taxon>
        <taxon>Bacillati</taxon>
        <taxon>Actinomycetota</taxon>
        <taxon>Actinomycetes</taxon>
        <taxon>Propionibacteriales</taxon>
        <taxon>Nocardioidaceae</taxon>
        <taxon>Nocardioides</taxon>
    </lineage>
</organism>
<evidence type="ECO:0000259" key="4">
    <source>
        <dbReference type="Pfam" id="PF13439"/>
    </source>
</evidence>
<dbReference type="Gene3D" id="3.40.50.2000">
    <property type="entry name" value="Glycogen Phosphorylase B"/>
    <property type="match status" value="2"/>
</dbReference>
<sequence>MRRVLHVTDCYLPRLGGIEMHVSDLVAHQRAAGSDARVLTTTPDPDATDPAWVHRLPASGPLALDAAIAEVLAAQRPDVVHVHVSVWSPFASIAARRAAALGLPTLVTIHSLWTYLGPLPALARGVLGLRDWPVHWSAVSDRAAGPIRAMLGPDVPVDVLPNAVDPADWRLPPALVDVPTLVTVGRLAWTKRPLALARMLRDLRGRLPEDMPVRAVVIGDGPQRPRLEAYLHRHGMADWVSVPGRLERSAIRDHLAAASVYVAPAVLESFGIAALEARCAGLPVVGSSRSGLGEFVTHGVDGLLADSDDGMVDALVELLTTPGLRADIAAHNRQVAPDLGWDVARARTDALYDRAVLRAGDRRTAVAG</sequence>
<feature type="domain" description="Glycosyltransferase subfamily 4-like N-terminal" evidence="4">
    <location>
        <begin position="16"/>
        <end position="167"/>
    </location>
</feature>
<dbReference type="Proteomes" id="UP000580910">
    <property type="component" value="Unassembled WGS sequence"/>
</dbReference>
<dbReference type="InterPro" id="IPR028098">
    <property type="entry name" value="Glyco_trans_4-like_N"/>
</dbReference>
<dbReference type="Pfam" id="PF13439">
    <property type="entry name" value="Glyco_transf_4"/>
    <property type="match status" value="1"/>
</dbReference>
<name>A0A7W3J3N3_9ACTN</name>
<reference evidence="5 6" key="1">
    <citation type="submission" date="2020-07" db="EMBL/GenBank/DDBJ databases">
        <title>Sequencing the genomes of 1000 actinobacteria strains.</title>
        <authorList>
            <person name="Klenk H.-P."/>
        </authorList>
    </citation>
    <scope>NUCLEOTIDE SEQUENCE [LARGE SCALE GENOMIC DNA]</scope>
    <source>
        <strain evidence="5 6">DSM 21349</strain>
    </source>
</reference>
<dbReference type="GO" id="GO:0016758">
    <property type="term" value="F:hexosyltransferase activity"/>
    <property type="evidence" value="ECO:0007669"/>
    <property type="project" value="TreeGrafter"/>
</dbReference>
<evidence type="ECO:0000313" key="5">
    <source>
        <dbReference type="EMBL" id="MBA8805705.1"/>
    </source>
</evidence>
<keyword evidence="1" id="KW-0328">Glycosyltransferase</keyword>
<dbReference type="Pfam" id="PF00534">
    <property type="entry name" value="Glycos_transf_1"/>
    <property type="match status" value="1"/>
</dbReference>
<dbReference type="InterPro" id="IPR050194">
    <property type="entry name" value="Glycosyltransferase_grp1"/>
</dbReference>
<accession>A0A7W3J3N3</accession>
<dbReference type="InterPro" id="IPR001296">
    <property type="entry name" value="Glyco_trans_1"/>
</dbReference>
<dbReference type="PANTHER" id="PTHR45947:SF3">
    <property type="entry name" value="SULFOQUINOVOSYL TRANSFERASE SQD2"/>
    <property type="match status" value="1"/>
</dbReference>
<dbReference type="RefSeq" id="WP_182541736.1">
    <property type="nucleotide sequence ID" value="NZ_JACGXA010000003.1"/>
</dbReference>
<feature type="domain" description="Glycosyl transferase family 1" evidence="3">
    <location>
        <begin position="178"/>
        <end position="334"/>
    </location>
</feature>
<dbReference type="CDD" id="cd03801">
    <property type="entry name" value="GT4_PimA-like"/>
    <property type="match status" value="1"/>
</dbReference>
<dbReference type="SUPFAM" id="SSF53756">
    <property type="entry name" value="UDP-Glycosyltransferase/glycogen phosphorylase"/>
    <property type="match status" value="1"/>
</dbReference>
<dbReference type="EMBL" id="JACGXA010000003">
    <property type="protein sequence ID" value="MBA8805705.1"/>
    <property type="molecule type" value="Genomic_DNA"/>
</dbReference>
<evidence type="ECO:0000259" key="3">
    <source>
        <dbReference type="Pfam" id="PF00534"/>
    </source>
</evidence>
<evidence type="ECO:0000256" key="1">
    <source>
        <dbReference type="ARBA" id="ARBA00022676"/>
    </source>
</evidence>
<keyword evidence="2 5" id="KW-0808">Transferase</keyword>
<dbReference type="AlphaFoldDB" id="A0A7W3J3N3"/>
<dbReference type="PANTHER" id="PTHR45947">
    <property type="entry name" value="SULFOQUINOVOSYL TRANSFERASE SQD2"/>
    <property type="match status" value="1"/>
</dbReference>
<protein>
    <submittedName>
        <fullName evidence="5">Glycosyltransferase involved in cell wall biosynthesis</fullName>
    </submittedName>
</protein>
<dbReference type="GO" id="GO:1901137">
    <property type="term" value="P:carbohydrate derivative biosynthetic process"/>
    <property type="evidence" value="ECO:0007669"/>
    <property type="project" value="UniProtKB-ARBA"/>
</dbReference>
<proteinExistence type="predicted"/>